<organism evidence="1 2">
    <name type="scientific">Olivibacter oleidegradans</name>
    <dbReference type="NCBI Taxonomy" id="760123"/>
    <lineage>
        <taxon>Bacteria</taxon>
        <taxon>Pseudomonadati</taxon>
        <taxon>Bacteroidota</taxon>
        <taxon>Sphingobacteriia</taxon>
        <taxon>Sphingobacteriales</taxon>
        <taxon>Sphingobacteriaceae</taxon>
        <taxon>Olivibacter</taxon>
    </lineage>
</organism>
<dbReference type="RefSeq" id="WP_130857812.1">
    <property type="nucleotide sequence ID" value="NZ_JBHLWO010000002.1"/>
</dbReference>
<gene>
    <name evidence="1" type="ORF">ACFFI0_12515</name>
</gene>
<dbReference type="InterPro" id="IPR024787">
    <property type="entry name" value="EcsC"/>
</dbReference>
<proteinExistence type="predicted"/>
<dbReference type="PANTHER" id="PTHR41260:SF1">
    <property type="entry name" value="PROTEIN ECSC"/>
    <property type="match status" value="1"/>
</dbReference>
<dbReference type="Pfam" id="PF12787">
    <property type="entry name" value="EcsC"/>
    <property type="match status" value="1"/>
</dbReference>
<evidence type="ECO:0000313" key="2">
    <source>
        <dbReference type="Proteomes" id="UP001589774"/>
    </source>
</evidence>
<reference evidence="1 2" key="1">
    <citation type="submission" date="2024-09" db="EMBL/GenBank/DDBJ databases">
        <authorList>
            <person name="Sun Q."/>
            <person name="Mori K."/>
        </authorList>
    </citation>
    <scope>NUCLEOTIDE SEQUENCE [LARGE SCALE GENOMIC DNA]</scope>
    <source>
        <strain evidence="1 2">CCM 7765</strain>
    </source>
</reference>
<comment type="caution">
    <text evidence="1">The sequence shown here is derived from an EMBL/GenBank/DDBJ whole genome shotgun (WGS) entry which is preliminary data.</text>
</comment>
<protein>
    <submittedName>
        <fullName evidence="1">EcsC family protein</fullName>
    </submittedName>
</protein>
<sequence length="248" mass="28531">MLNSYEEKAYREMQDWKQRMLKAPSVSSKLTKGIQTKMNALIPEKIHQVITVTIEKMVKAVLFGSQYTSSTIKKGRSLQLQEAYVKRVGRHYKNAATIEGAVTGAGGILMGLADFPAFLAIKIKLLFEIASIYGFNVKDYKERLFILYVFKITFCSQQKRKEILSRMENWTTFIQTLPSDVDHFDWRDFQQEYRDYLDLAKLAQLIPIIGAVVGAVANNKLTEQLMTVAMNSYRLRYFKQIDRLEAGT</sequence>
<dbReference type="EMBL" id="JBHLWO010000002">
    <property type="protein sequence ID" value="MFC0319139.1"/>
    <property type="molecule type" value="Genomic_DNA"/>
</dbReference>
<evidence type="ECO:0000313" key="1">
    <source>
        <dbReference type="EMBL" id="MFC0319139.1"/>
    </source>
</evidence>
<keyword evidence="2" id="KW-1185">Reference proteome</keyword>
<accession>A0ABV6HKL3</accession>
<name>A0ABV6HKL3_9SPHI</name>
<dbReference type="PANTHER" id="PTHR41260">
    <property type="entry name" value="PROTEIN ECSC"/>
    <property type="match status" value="1"/>
</dbReference>
<dbReference type="Proteomes" id="UP001589774">
    <property type="component" value="Unassembled WGS sequence"/>
</dbReference>